<feature type="region of interest" description="Disordered" evidence="1">
    <location>
        <begin position="107"/>
        <end position="140"/>
    </location>
</feature>
<dbReference type="EMBL" id="OOIP01000016">
    <property type="protein sequence ID" value="SPO39795.1"/>
    <property type="molecule type" value="Genomic_DNA"/>
</dbReference>
<evidence type="ECO:0000313" key="2">
    <source>
        <dbReference type="EMBL" id="SPO39795.1"/>
    </source>
</evidence>
<keyword evidence="3" id="KW-1185">Reference proteome</keyword>
<accession>A0A5C3F7U5</accession>
<proteinExistence type="predicted"/>
<dbReference type="Proteomes" id="UP000323386">
    <property type="component" value="Unassembled WGS sequence"/>
</dbReference>
<name>A0A5C3F7U5_9BASI</name>
<evidence type="ECO:0000313" key="3">
    <source>
        <dbReference type="Proteomes" id="UP000323386"/>
    </source>
</evidence>
<sequence length="361" mass="38591">MLLKSAGLTPPHEKEAWLLSRAGWGIKRRGEHAVAGGLAKTRPSTLVSSLQRLASTRGTGKEAPTVTSASMHSTAWLASHALHSFALLACFDRLTAWQAERRAQAGRRHGPLCGPQGKRGAGGATFACSSPSEASETTKDRPFRIPTAARCQRAAGPFVRMSDGLRRLTERGRPAILSPRPEPFSQLPDDGDPRDHQLSSLPARCQRLGAPSTPAPAWLASLVTLEAPVSTSDRNAQTSGRTQIPFASEQLALAAAAAPLAFRDLFLRPVISLPTLPGQSGVGDDLSEHWRSALAYVDLEHDARSTLSDVPGRATAGPWPSHQNEPRVPGQQAPVDNMILLPCYDLFFAPAALRTQLRATG</sequence>
<feature type="region of interest" description="Disordered" evidence="1">
    <location>
        <begin position="171"/>
        <end position="196"/>
    </location>
</feature>
<dbReference type="AlphaFoldDB" id="A0A5C3F7U5"/>
<gene>
    <name evidence="2" type="ORF">PSFLO_05276</name>
</gene>
<feature type="region of interest" description="Disordered" evidence="1">
    <location>
        <begin position="309"/>
        <end position="331"/>
    </location>
</feature>
<evidence type="ECO:0000256" key="1">
    <source>
        <dbReference type="SAM" id="MobiDB-lite"/>
    </source>
</evidence>
<reference evidence="2 3" key="1">
    <citation type="submission" date="2018-03" db="EMBL/GenBank/DDBJ databases">
        <authorList>
            <person name="Guldener U."/>
        </authorList>
    </citation>
    <scope>NUCLEOTIDE SEQUENCE [LARGE SCALE GENOMIC DNA]</scope>
    <source>
        <strain evidence="2 3">DAOM196992</strain>
    </source>
</reference>
<organism evidence="2 3">
    <name type="scientific">Pseudozyma flocculosa</name>
    <dbReference type="NCBI Taxonomy" id="84751"/>
    <lineage>
        <taxon>Eukaryota</taxon>
        <taxon>Fungi</taxon>
        <taxon>Dikarya</taxon>
        <taxon>Basidiomycota</taxon>
        <taxon>Ustilaginomycotina</taxon>
        <taxon>Ustilaginomycetes</taxon>
        <taxon>Ustilaginales</taxon>
        <taxon>Ustilaginaceae</taxon>
        <taxon>Pseudozyma</taxon>
    </lineage>
</organism>
<protein>
    <submittedName>
        <fullName evidence="2">Uncharacterized protein</fullName>
    </submittedName>
</protein>